<gene>
    <name evidence="2" type="ORF">QE152_g3500</name>
</gene>
<keyword evidence="2" id="KW-0695">RNA-directed DNA polymerase</keyword>
<dbReference type="PANTHER" id="PTHR33064">
    <property type="entry name" value="POL PROTEIN"/>
    <property type="match status" value="1"/>
</dbReference>
<reference evidence="2 3" key="1">
    <citation type="journal article" date="2024" name="BMC Genomics">
        <title>De novo assembly and annotation of Popillia japonica's genome with initial clues to its potential as an invasive pest.</title>
        <authorList>
            <person name="Cucini C."/>
            <person name="Boschi S."/>
            <person name="Funari R."/>
            <person name="Cardaioli E."/>
            <person name="Iannotti N."/>
            <person name="Marturano G."/>
            <person name="Paoli F."/>
            <person name="Bruttini M."/>
            <person name="Carapelli A."/>
            <person name="Frati F."/>
            <person name="Nardi F."/>
        </authorList>
    </citation>
    <scope>NUCLEOTIDE SEQUENCE [LARGE SCALE GENOMIC DNA]</scope>
    <source>
        <strain evidence="2">DMR45628</strain>
    </source>
</reference>
<dbReference type="PROSITE" id="PS50878">
    <property type="entry name" value="RT_POL"/>
    <property type="match status" value="1"/>
</dbReference>
<keyword evidence="2" id="KW-0548">Nucleotidyltransferase</keyword>
<keyword evidence="2" id="KW-0808">Transferase</keyword>
<dbReference type="Proteomes" id="UP001458880">
    <property type="component" value="Unassembled WGS sequence"/>
</dbReference>
<proteinExistence type="predicted"/>
<comment type="caution">
    <text evidence="2">The sequence shown here is derived from an EMBL/GenBank/DDBJ whole genome shotgun (WGS) entry which is preliminary data.</text>
</comment>
<keyword evidence="3" id="KW-1185">Reference proteome</keyword>
<name>A0AAW1N6B4_POPJA</name>
<dbReference type="InterPro" id="IPR000477">
    <property type="entry name" value="RT_dom"/>
</dbReference>
<dbReference type="AlphaFoldDB" id="A0AAW1N6B4"/>
<dbReference type="InterPro" id="IPR043128">
    <property type="entry name" value="Rev_trsase/Diguanyl_cyclase"/>
</dbReference>
<protein>
    <submittedName>
        <fullName evidence="2">Reverse transcriptase (RNA-dependent DNA polymerase)</fullName>
    </submittedName>
</protein>
<accession>A0AAW1N6B4</accession>
<evidence type="ECO:0000313" key="3">
    <source>
        <dbReference type="Proteomes" id="UP001458880"/>
    </source>
</evidence>
<organism evidence="2 3">
    <name type="scientific">Popillia japonica</name>
    <name type="common">Japanese beetle</name>
    <dbReference type="NCBI Taxonomy" id="7064"/>
    <lineage>
        <taxon>Eukaryota</taxon>
        <taxon>Metazoa</taxon>
        <taxon>Ecdysozoa</taxon>
        <taxon>Arthropoda</taxon>
        <taxon>Hexapoda</taxon>
        <taxon>Insecta</taxon>
        <taxon>Pterygota</taxon>
        <taxon>Neoptera</taxon>
        <taxon>Endopterygota</taxon>
        <taxon>Coleoptera</taxon>
        <taxon>Polyphaga</taxon>
        <taxon>Scarabaeiformia</taxon>
        <taxon>Scarabaeidae</taxon>
        <taxon>Rutelinae</taxon>
        <taxon>Popillia</taxon>
    </lineage>
</organism>
<dbReference type="PANTHER" id="PTHR33064:SF37">
    <property type="entry name" value="RIBONUCLEASE H"/>
    <property type="match status" value="1"/>
</dbReference>
<dbReference type="SUPFAM" id="SSF56672">
    <property type="entry name" value="DNA/RNA polymerases"/>
    <property type="match status" value="2"/>
</dbReference>
<dbReference type="GO" id="GO:0003964">
    <property type="term" value="F:RNA-directed DNA polymerase activity"/>
    <property type="evidence" value="ECO:0007669"/>
    <property type="project" value="UniProtKB-KW"/>
</dbReference>
<evidence type="ECO:0000259" key="1">
    <source>
        <dbReference type="PROSITE" id="PS50878"/>
    </source>
</evidence>
<evidence type="ECO:0000313" key="2">
    <source>
        <dbReference type="EMBL" id="KAK9753312.1"/>
    </source>
</evidence>
<dbReference type="InterPro" id="IPR043502">
    <property type="entry name" value="DNA/RNA_pol_sf"/>
</dbReference>
<feature type="domain" description="Reverse transcriptase" evidence="1">
    <location>
        <begin position="1"/>
        <end position="112"/>
    </location>
</feature>
<dbReference type="Pfam" id="PF00078">
    <property type="entry name" value="RVT_1"/>
    <property type="match status" value="1"/>
</dbReference>
<dbReference type="Gene3D" id="3.30.70.270">
    <property type="match status" value="2"/>
</dbReference>
<dbReference type="InterPro" id="IPR051320">
    <property type="entry name" value="Viral_Replic_Matur_Polypro"/>
</dbReference>
<sequence>MPLGFANAPSCYQRAINKALGTLKDSMAQVYLDDVMVSSEPIEEGFARLEKVLQALSTAGFSLNLDKCTEPIEEGFARLEKVLQALSTAGFSLNLDKCTFFVKEVKYFGFTVEMEKLNPVHEKYKL</sequence>
<dbReference type="EMBL" id="JASPKY010000014">
    <property type="protein sequence ID" value="KAK9753312.1"/>
    <property type="molecule type" value="Genomic_DNA"/>
</dbReference>